<organism evidence="3 4">
    <name type="scientific">Camelina sativa</name>
    <name type="common">False flax</name>
    <name type="synonym">Myagrum sativum</name>
    <dbReference type="NCBI Taxonomy" id="90675"/>
    <lineage>
        <taxon>Eukaryota</taxon>
        <taxon>Viridiplantae</taxon>
        <taxon>Streptophyta</taxon>
        <taxon>Embryophyta</taxon>
        <taxon>Tracheophyta</taxon>
        <taxon>Spermatophyta</taxon>
        <taxon>Magnoliopsida</taxon>
        <taxon>eudicotyledons</taxon>
        <taxon>Gunneridae</taxon>
        <taxon>Pentapetalae</taxon>
        <taxon>rosids</taxon>
        <taxon>malvids</taxon>
        <taxon>Brassicales</taxon>
        <taxon>Brassicaceae</taxon>
        <taxon>Camelineae</taxon>
        <taxon>Camelina</taxon>
    </lineage>
</organism>
<dbReference type="Gene3D" id="1.25.40.270">
    <property type="entry name" value="Vacuolar protein sorting-associated protein vta1"/>
    <property type="match status" value="1"/>
</dbReference>
<protein>
    <submittedName>
        <fullName evidence="4">Callose synthase 1-like</fullName>
    </submittedName>
</protein>
<keyword evidence="2" id="KW-0472">Membrane</keyword>
<proteinExistence type="predicted"/>
<comment type="subcellular location">
    <subcellularLocation>
        <location evidence="1">Endomembrane system</location>
    </subcellularLocation>
</comment>
<name>A0ABM0WE89_CAMSA</name>
<sequence length="120" mass="13807">MSTKTTMTCLPPDSEMVPSSHAKCTSILRVAHHFHISHPRIAYLCVHGAPEESKKIDPLSLTRGVRQFRFSLERWIEKNDETSEQGRFQPNTDVPDLQSFCLDYYQKTIVAMIKITSKRN</sequence>
<dbReference type="GeneID" id="104749823"/>
<accession>A0ABM0WE89</accession>
<keyword evidence="3" id="KW-1185">Reference proteome</keyword>
<evidence type="ECO:0000256" key="2">
    <source>
        <dbReference type="ARBA" id="ARBA00023136"/>
    </source>
</evidence>
<gene>
    <name evidence="4" type="primary">LOC104749823</name>
</gene>
<dbReference type="InterPro" id="IPR023175">
    <property type="entry name" value="Vta1/CALS_N_sf"/>
</dbReference>
<dbReference type="RefSeq" id="XP_010469819.1">
    <property type="nucleotide sequence ID" value="XM_010471517.2"/>
</dbReference>
<evidence type="ECO:0000256" key="1">
    <source>
        <dbReference type="ARBA" id="ARBA00004308"/>
    </source>
</evidence>
<evidence type="ECO:0000313" key="4">
    <source>
        <dbReference type="RefSeq" id="XP_010469819.1"/>
    </source>
</evidence>
<reference evidence="3" key="1">
    <citation type="journal article" date="2014" name="Nat. Commun.">
        <title>The emerging biofuel crop Camelina sativa retains a highly undifferentiated hexaploid genome structure.</title>
        <authorList>
            <person name="Kagale S."/>
            <person name="Koh C."/>
            <person name="Nixon J."/>
            <person name="Bollina V."/>
            <person name="Clarke W.E."/>
            <person name="Tuteja R."/>
            <person name="Spillane C."/>
            <person name="Robinson S.J."/>
            <person name="Links M.G."/>
            <person name="Clarke C."/>
            <person name="Higgins E.E."/>
            <person name="Huebert T."/>
            <person name="Sharpe A.G."/>
            <person name="Parkin I.A."/>
        </authorList>
    </citation>
    <scope>NUCLEOTIDE SEQUENCE [LARGE SCALE GENOMIC DNA]</scope>
    <source>
        <strain evidence="3">cv. DH55</strain>
    </source>
</reference>
<evidence type="ECO:0000313" key="3">
    <source>
        <dbReference type="Proteomes" id="UP000694864"/>
    </source>
</evidence>
<dbReference type="Proteomes" id="UP000694864">
    <property type="component" value="Chromosome 16"/>
</dbReference>
<reference evidence="4" key="2">
    <citation type="submission" date="2025-08" db="UniProtKB">
        <authorList>
            <consortium name="RefSeq"/>
        </authorList>
    </citation>
    <scope>IDENTIFICATION</scope>
    <source>
        <tissue evidence="4">Leaf</tissue>
    </source>
</reference>